<reference evidence="1 2" key="1">
    <citation type="journal article" date="2012" name="Stand. Genomic Sci.">
        <title>Complete genome sequence of the aerobic, heterotroph Marinithermus hydrothermalis type strain (T1(T)) from a deep-sea hydrothermal vent chimney.</title>
        <authorList>
            <person name="Copeland A."/>
            <person name="Gu W."/>
            <person name="Yasawong M."/>
            <person name="Lapidus A."/>
            <person name="Lucas S."/>
            <person name="Deshpande S."/>
            <person name="Pagani I."/>
            <person name="Tapia R."/>
            <person name="Cheng J.F."/>
            <person name="Goodwin L.A."/>
            <person name="Pitluck S."/>
            <person name="Liolios K."/>
            <person name="Ivanova N."/>
            <person name="Mavromatis K."/>
            <person name="Mikhailova N."/>
            <person name="Pati A."/>
            <person name="Chen A."/>
            <person name="Palaniappan K."/>
            <person name="Land M."/>
            <person name="Pan C."/>
            <person name="Brambilla E.M."/>
            <person name="Rohde M."/>
            <person name="Tindall B.J."/>
            <person name="Sikorski J."/>
            <person name="Goker M."/>
            <person name="Detter J.C."/>
            <person name="Bristow J."/>
            <person name="Eisen J.A."/>
            <person name="Markowitz V."/>
            <person name="Hugenholtz P."/>
            <person name="Kyrpides N.C."/>
            <person name="Klenk H.P."/>
            <person name="Woyke T."/>
        </authorList>
    </citation>
    <scope>NUCLEOTIDE SEQUENCE [LARGE SCALE GENOMIC DNA]</scope>
    <source>
        <strain evidence="2">DSM 14884 / JCM 11576 / T1</strain>
    </source>
</reference>
<dbReference type="Proteomes" id="UP000007030">
    <property type="component" value="Chromosome"/>
</dbReference>
<accession>F2NKK5</accession>
<gene>
    <name evidence="1" type="ordered locus">Marky_1935</name>
</gene>
<dbReference type="eggNOG" id="ENOG5033KBM">
    <property type="taxonomic scope" value="Bacteria"/>
</dbReference>
<dbReference type="KEGG" id="mhd:Marky_1935"/>
<dbReference type="STRING" id="869210.Marky_1935"/>
<evidence type="ECO:0000313" key="2">
    <source>
        <dbReference type="Proteomes" id="UP000007030"/>
    </source>
</evidence>
<name>F2NKK5_MARHT</name>
<dbReference type="HOGENOM" id="CLU_190045_0_0_0"/>
<organism evidence="1 2">
    <name type="scientific">Marinithermus hydrothermalis (strain DSM 14884 / JCM 11576 / T1)</name>
    <dbReference type="NCBI Taxonomy" id="869210"/>
    <lineage>
        <taxon>Bacteria</taxon>
        <taxon>Thermotogati</taxon>
        <taxon>Deinococcota</taxon>
        <taxon>Deinococci</taxon>
        <taxon>Thermales</taxon>
        <taxon>Thermaceae</taxon>
        <taxon>Marinithermus</taxon>
    </lineage>
</organism>
<proteinExistence type="predicted"/>
<dbReference type="RefSeq" id="WP_013704711.1">
    <property type="nucleotide sequence ID" value="NC_015387.1"/>
</dbReference>
<dbReference type="EMBL" id="CP002630">
    <property type="protein sequence ID" value="AEB12665.1"/>
    <property type="molecule type" value="Genomic_DNA"/>
</dbReference>
<evidence type="ECO:0000313" key="1">
    <source>
        <dbReference type="EMBL" id="AEB12665.1"/>
    </source>
</evidence>
<sequence length="77" mass="9068">MRRIGLVLRLSLALEGLAERVRPRFRPVLHQFRRYDEVRAPLDLETPYYPAQGEHGYVLIPKDRYMAEVESLLSETI</sequence>
<dbReference type="AlphaFoldDB" id="F2NKK5"/>
<keyword evidence="2" id="KW-1185">Reference proteome</keyword>
<protein>
    <submittedName>
        <fullName evidence="1">Uncharacterized protein</fullName>
    </submittedName>
</protein>